<evidence type="ECO:0000313" key="2">
    <source>
        <dbReference type="EMBL" id="ACO79592.1"/>
    </source>
</evidence>
<gene>
    <name evidence="2" type="ordered locus">Avin_34430</name>
</gene>
<name>C1DQF6_AZOVD</name>
<evidence type="ECO:0008006" key="4">
    <source>
        <dbReference type="Google" id="ProtNLM"/>
    </source>
</evidence>
<keyword evidence="3" id="KW-1185">Reference proteome</keyword>
<sequence>MLKKQVHSGMPRSDVESAFGKPDRISSRNGRTSYHYRDSDGNTRQIDFDEYGCVNIKGRK</sequence>
<protein>
    <recommendedName>
        <fullName evidence="4">Lipoprotein SmpA/OmlA domain-containing protein</fullName>
    </recommendedName>
</protein>
<dbReference type="eggNOG" id="ENOG502ZEN1">
    <property type="taxonomic scope" value="Bacteria"/>
</dbReference>
<dbReference type="AlphaFoldDB" id="C1DQF6"/>
<dbReference type="Proteomes" id="UP000002424">
    <property type="component" value="Chromosome"/>
</dbReference>
<evidence type="ECO:0000256" key="1">
    <source>
        <dbReference type="SAM" id="MobiDB-lite"/>
    </source>
</evidence>
<dbReference type="EMBL" id="CP001157">
    <property type="protein sequence ID" value="ACO79592.1"/>
    <property type="molecule type" value="Genomic_DNA"/>
</dbReference>
<proteinExistence type="predicted"/>
<accession>C1DQF6</accession>
<dbReference type="EnsemblBacteria" id="ACO79592">
    <property type="protein sequence ID" value="ACO79592"/>
    <property type="gene ID" value="Avin_34430"/>
</dbReference>
<organism evidence="2 3">
    <name type="scientific">Azotobacter vinelandii (strain DJ / ATCC BAA-1303)</name>
    <dbReference type="NCBI Taxonomy" id="322710"/>
    <lineage>
        <taxon>Bacteria</taxon>
        <taxon>Pseudomonadati</taxon>
        <taxon>Pseudomonadota</taxon>
        <taxon>Gammaproteobacteria</taxon>
        <taxon>Pseudomonadales</taxon>
        <taxon>Pseudomonadaceae</taxon>
        <taxon>Azotobacter</taxon>
    </lineage>
</organism>
<evidence type="ECO:0000313" key="3">
    <source>
        <dbReference type="Proteomes" id="UP000002424"/>
    </source>
</evidence>
<dbReference type="KEGG" id="avn:Avin_34430"/>
<dbReference type="HOGENOM" id="CLU_2931219_0_0_6"/>
<reference evidence="2 3" key="1">
    <citation type="journal article" date="2009" name="J. Bacteriol.">
        <title>Genome sequence of Azotobacter vinelandii, an obligate aerobe specialized to support diverse anaerobic metabolic processes.</title>
        <authorList>
            <person name="Setubal J.C."/>
            <person name="dos Santos P."/>
            <person name="Goldman B.S."/>
            <person name="Ertesvag H."/>
            <person name="Espin G."/>
            <person name="Rubio L.M."/>
            <person name="Valla S."/>
            <person name="Almeida N.F."/>
            <person name="Balasubramanian D."/>
            <person name="Cromes L."/>
            <person name="Curatti L."/>
            <person name="Du Z."/>
            <person name="Godsy E."/>
            <person name="Goodner B."/>
            <person name="Hellner-Burris K."/>
            <person name="Hernandez J.A."/>
            <person name="Houmiel K."/>
            <person name="Imperial J."/>
            <person name="Kennedy C."/>
            <person name="Larson T.J."/>
            <person name="Latreille P."/>
            <person name="Ligon L.S."/>
            <person name="Lu J."/>
            <person name="Maerk M."/>
            <person name="Miller N.M."/>
            <person name="Norton S."/>
            <person name="O'Carroll I.P."/>
            <person name="Paulsen I."/>
            <person name="Raulfs E.C."/>
            <person name="Roemer R."/>
            <person name="Rosser J."/>
            <person name="Segura D."/>
            <person name="Slater S."/>
            <person name="Stricklin S.L."/>
            <person name="Studholme D.J."/>
            <person name="Sun J."/>
            <person name="Viana C.J."/>
            <person name="Wallin E."/>
            <person name="Wang B."/>
            <person name="Wheeler C."/>
            <person name="Zhu H."/>
            <person name="Dean D.R."/>
            <person name="Dixon R."/>
            <person name="Wood D."/>
        </authorList>
    </citation>
    <scope>NUCLEOTIDE SEQUENCE [LARGE SCALE GENOMIC DNA]</scope>
    <source>
        <strain evidence="3">DJ / ATCC BAA-1303</strain>
    </source>
</reference>
<feature type="region of interest" description="Disordered" evidence="1">
    <location>
        <begin position="1"/>
        <end position="43"/>
    </location>
</feature>